<comment type="caution">
    <text evidence="6">The sequence shown here is derived from an EMBL/GenBank/DDBJ whole genome shotgun (WGS) entry which is preliminary data.</text>
</comment>
<feature type="region of interest" description="Disordered" evidence="5">
    <location>
        <begin position="182"/>
        <end position="223"/>
    </location>
</feature>
<dbReference type="PRINTS" id="PR00081">
    <property type="entry name" value="GDHRDH"/>
</dbReference>
<evidence type="ECO:0000256" key="2">
    <source>
        <dbReference type="ARBA" id="ARBA00022857"/>
    </source>
</evidence>
<accession>A0A423VGD3</accession>
<dbReference type="PANTHER" id="PTHR43963">
    <property type="entry name" value="CARBONYL REDUCTASE 1-RELATED"/>
    <property type="match status" value="1"/>
</dbReference>
<evidence type="ECO:0000256" key="1">
    <source>
        <dbReference type="ARBA" id="ARBA00006484"/>
    </source>
</evidence>
<dbReference type="SUPFAM" id="SSF51735">
    <property type="entry name" value="NAD(P)-binding Rossmann-fold domains"/>
    <property type="match status" value="1"/>
</dbReference>
<keyword evidence="3" id="KW-0560">Oxidoreductase</keyword>
<dbReference type="OrthoDB" id="1933717at2759"/>
<evidence type="ECO:0000313" key="6">
    <source>
        <dbReference type="EMBL" id="ROV90084.1"/>
    </source>
</evidence>
<dbReference type="EMBL" id="LKEA01000065">
    <property type="protein sequence ID" value="ROV90084.1"/>
    <property type="molecule type" value="Genomic_DNA"/>
</dbReference>
<sequence>MAPRPIVAVLTGASRGIGRSIYDAILSSSTWRLDRPEAPVIIFATSRSGTVSKPHPSQPTLANFTLIPTRLSLTEVDTIEDLVHKVQSEYGGCDVLINNAGVYHYREDITSAERDEMLDTNFFGTVKNLASKGVANEHGWPPMTYFTSKAALNAATRILARDNPHLLINCCCPGWVDTELGGQAGRPPKTPGESKLPGYAARNGRSPGALMPCADTDDPDNVD</sequence>
<dbReference type="PRINTS" id="PR00080">
    <property type="entry name" value="SDRFAMILY"/>
</dbReference>
<name>A0A423VGD3_9PEZI</name>
<gene>
    <name evidence="6" type="ORF">VMCG_09793</name>
</gene>
<protein>
    <submittedName>
        <fullName evidence="6">Uncharacterized protein</fullName>
    </submittedName>
</protein>
<dbReference type="Pfam" id="PF00106">
    <property type="entry name" value="adh_short"/>
    <property type="match status" value="1"/>
</dbReference>
<dbReference type="InterPro" id="IPR002347">
    <property type="entry name" value="SDR_fam"/>
</dbReference>
<dbReference type="PANTHER" id="PTHR43963:SF6">
    <property type="entry name" value="CHAIN DEHYDROGENASE FAMILY PROTEIN, PUTATIVE (AFU_ORTHOLOGUE AFUA_3G15350)-RELATED"/>
    <property type="match status" value="1"/>
</dbReference>
<dbReference type="STRING" id="356882.A0A423VGD3"/>
<organism evidence="6 7">
    <name type="scientific">Cytospora schulzeri</name>
    <dbReference type="NCBI Taxonomy" id="448051"/>
    <lineage>
        <taxon>Eukaryota</taxon>
        <taxon>Fungi</taxon>
        <taxon>Dikarya</taxon>
        <taxon>Ascomycota</taxon>
        <taxon>Pezizomycotina</taxon>
        <taxon>Sordariomycetes</taxon>
        <taxon>Sordariomycetidae</taxon>
        <taxon>Diaporthales</taxon>
        <taxon>Cytosporaceae</taxon>
        <taxon>Cytospora</taxon>
    </lineage>
</organism>
<evidence type="ECO:0000256" key="3">
    <source>
        <dbReference type="ARBA" id="ARBA00023002"/>
    </source>
</evidence>
<keyword evidence="7" id="KW-1185">Reference proteome</keyword>
<evidence type="ECO:0000313" key="7">
    <source>
        <dbReference type="Proteomes" id="UP000283895"/>
    </source>
</evidence>
<dbReference type="Proteomes" id="UP000283895">
    <property type="component" value="Unassembled WGS sequence"/>
</dbReference>
<dbReference type="GO" id="GO:0016491">
    <property type="term" value="F:oxidoreductase activity"/>
    <property type="evidence" value="ECO:0007669"/>
    <property type="project" value="UniProtKB-KW"/>
</dbReference>
<dbReference type="Gene3D" id="3.40.50.720">
    <property type="entry name" value="NAD(P)-binding Rossmann-like Domain"/>
    <property type="match status" value="1"/>
</dbReference>
<proteinExistence type="inferred from homology"/>
<reference evidence="6 7" key="1">
    <citation type="submission" date="2015-09" db="EMBL/GenBank/DDBJ databases">
        <title>Host preference determinants of Valsa canker pathogens revealed by comparative genomics.</title>
        <authorList>
            <person name="Yin Z."/>
            <person name="Huang L."/>
        </authorList>
    </citation>
    <scope>NUCLEOTIDE SEQUENCE [LARGE SCALE GENOMIC DNA]</scope>
    <source>
        <strain evidence="6 7">03-1</strain>
    </source>
</reference>
<dbReference type="InterPro" id="IPR036291">
    <property type="entry name" value="NAD(P)-bd_dom_sf"/>
</dbReference>
<keyword evidence="2" id="KW-0521">NADP</keyword>
<dbReference type="AlphaFoldDB" id="A0A423VGD3"/>
<evidence type="ECO:0000256" key="4">
    <source>
        <dbReference type="RuleBase" id="RU000363"/>
    </source>
</evidence>
<evidence type="ECO:0000256" key="5">
    <source>
        <dbReference type="SAM" id="MobiDB-lite"/>
    </source>
</evidence>
<comment type="similarity">
    <text evidence="1 4">Belongs to the short-chain dehydrogenases/reductases (SDR) family.</text>
</comment>